<sequence length="343" mass="40466">MGHIQDCLFLYINQIEHLKLDLQNFLLTWYNHFLCTLSEEINFPFGVVICGSEGREYFRKSKKNLMMRIKKNVWNIQFSQKKLQIPMNMLVWKRNYLGIGSQSSNIDPWKDWDAKKRPRGDPSRRHVSPYDSERDLSKLLHEKEEAEESKTDSGEKETSSNPLANYPPPPVEKRTKENTQWQKSEARQSTSTDDSTSKSKLTEEQRQEVRETMRKEMDLGHVQIDPLTFRKLIPHGTASQSEIEETIIAENIEWKGVHWSERHYPAKQGEMVIRARPPEVKRLLEQSKPPPKPHLRQMYEVRPGGKAYPYFYDPKQGSWLCILKGKYNITYMLVYVLNWDYTT</sequence>
<gene>
    <name evidence="2" type="ORF">RFI_00880</name>
</gene>
<feature type="compositionally biased region" description="Basic and acidic residues" evidence="1">
    <location>
        <begin position="108"/>
        <end position="124"/>
    </location>
</feature>
<dbReference type="Proteomes" id="UP000023152">
    <property type="component" value="Unassembled WGS sequence"/>
</dbReference>
<reference evidence="2 3" key="1">
    <citation type="journal article" date="2013" name="Curr. Biol.">
        <title>The Genome of the Foraminiferan Reticulomyxa filosa.</title>
        <authorList>
            <person name="Glockner G."/>
            <person name="Hulsmann N."/>
            <person name="Schleicher M."/>
            <person name="Noegel A.A."/>
            <person name="Eichinger L."/>
            <person name="Gallinger C."/>
            <person name="Pawlowski J."/>
            <person name="Sierra R."/>
            <person name="Euteneuer U."/>
            <person name="Pillet L."/>
            <person name="Moustafa A."/>
            <person name="Platzer M."/>
            <person name="Groth M."/>
            <person name="Szafranski K."/>
            <person name="Schliwa M."/>
        </authorList>
    </citation>
    <scope>NUCLEOTIDE SEQUENCE [LARGE SCALE GENOMIC DNA]</scope>
</reference>
<dbReference type="EMBL" id="ASPP01000928">
    <property type="protein sequence ID" value="ETO36182.1"/>
    <property type="molecule type" value="Genomic_DNA"/>
</dbReference>
<evidence type="ECO:0000313" key="3">
    <source>
        <dbReference type="Proteomes" id="UP000023152"/>
    </source>
</evidence>
<feature type="region of interest" description="Disordered" evidence="1">
    <location>
        <begin position="108"/>
        <end position="211"/>
    </location>
</feature>
<evidence type="ECO:0000256" key="1">
    <source>
        <dbReference type="SAM" id="MobiDB-lite"/>
    </source>
</evidence>
<protein>
    <submittedName>
        <fullName evidence="2">Uncharacterized protein</fullName>
    </submittedName>
</protein>
<feature type="compositionally biased region" description="Basic and acidic residues" evidence="1">
    <location>
        <begin position="195"/>
        <end position="211"/>
    </location>
</feature>
<organism evidence="2 3">
    <name type="scientific">Reticulomyxa filosa</name>
    <dbReference type="NCBI Taxonomy" id="46433"/>
    <lineage>
        <taxon>Eukaryota</taxon>
        <taxon>Sar</taxon>
        <taxon>Rhizaria</taxon>
        <taxon>Retaria</taxon>
        <taxon>Foraminifera</taxon>
        <taxon>Monothalamids</taxon>
        <taxon>Reticulomyxidae</taxon>
        <taxon>Reticulomyxa</taxon>
    </lineage>
</organism>
<accession>X6PES2</accession>
<evidence type="ECO:0000313" key="2">
    <source>
        <dbReference type="EMBL" id="ETO36182.1"/>
    </source>
</evidence>
<proteinExistence type="predicted"/>
<name>X6PES2_RETFI</name>
<comment type="caution">
    <text evidence="2">The sequence shown here is derived from an EMBL/GenBank/DDBJ whole genome shotgun (WGS) entry which is preliminary data.</text>
</comment>
<feature type="compositionally biased region" description="Basic and acidic residues" evidence="1">
    <location>
        <begin position="131"/>
        <end position="158"/>
    </location>
</feature>
<keyword evidence="3" id="KW-1185">Reference proteome</keyword>
<dbReference type="AlphaFoldDB" id="X6PES2"/>